<dbReference type="GO" id="GO:0006367">
    <property type="term" value="P:transcription initiation at RNA polymerase II promoter"/>
    <property type="evidence" value="ECO:0007669"/>
    <property type="project" value="TreeGrafter"/>
</dbReference>
<dbReference type="GO" id="GO:0046982">
    <property type="term" value="F:protein heterodimerization activity"/>
    <property type="evidence" value="ECO:0007669"/>
    <property type="project" value="InterPro"/>
</dbReference>
<dbReference type="AlphaFoldDB" id="A0A139AA48"/>
<keyword evidence="4" id="KW-0805">Transcription regulation</keyword>
<evidence type="ECO:0000313" key="9">
    <source>
        <dbReference type="EMBL" id="KXS13610.1"/>
    </source>
</evidence>
<evidence type="ECO:0000256" key="3">
    <source>
        <dbReference type="ARBA" id="ARBA00017307"/>
    </source>
</evidence>
<dbReference type="OrthoDB" id="436852at2759"/>
<dbReference type="STRING" id="1344416.A0A139AA48"/>
<dbReference type="CDD" id="cd00076">
    <property type="entry name" value="HFD_SF"/>
    <property type="match status" value="1"/>
</dbReference>
<evidence type="ECO:0000256" key="6">
    <source>
        <dbReference type="ARBA" id="ARBA00023242"/>
    </source>
</evidence>
<sequence length="563" mass="62512">MMKVFFTAPKPAIANPSPEAPPSPRSVTPVPDGVDGAPLSPTIISSQSSTYSRSASVSESGLTGDDFDEIGQSPSFPIPFDLLPDEQHSILLEQQRKPGGWPVDKTARAHAVARVLTKVTEVSHVQPAALSVLTETFDMYFLDLLRVLRSYLDLAGRLRPNFLDVRNLLADARIDISALHSYAELTAHLSVEQLTRPPVAPTQTPKRTKVSPEFLYRRHPLLKPGDTGPSPKRPQNIPTWMPRFPLPYTFRFTPLQLRPALTPAQLRALYVEQSRTALSRLLTRSAELLPSVHSFANYERAYDVGDPSAGGVVPASVAPGDTWKRRRQVARKEWSTWADERKERQREREEAERVAKEEAEKAEKEAREGATRREEEEEEEEEERKNEEGGEGGEAGTHVALDAEKAMDMREESAGAGLGTDAQNLHKDEEHVSVDVDGGPNAVDHHVESLNHQEPECNVLDSVPLAIDESSPPALPSNPLTPTREPQDSSHVDVEETYPHQSQEGLADGGYGLANSGTTVADDTAGRFRWRQREPWGGGRRCAQGVRRRREHGGVRNRWEWEL</sequence>
<feature type="region of interest" description="Disordered" evidence="7">
    <location>
        <begin position="464"/>
        <end position="520"/>
    </location>
</feature>
<dbReference type="EMBL" id="KQ965776">
    <property type="protein sequence ID" value="KXS13610.1"/>
    <property type="molecule type" value="Genomic_DNA"/>
</dbReference>
<name>A0A139AA48_GONPJ</name>
<evidence type="ECO:0000313" key="10">
    <source>
        <dbReference type="Proteomes" id="UP000070544"/>
    </source>
</evidence>
<evidence type="ECO:0000256" key="2">
    <source>
        <dbReference type="ARBA" id="ARBA00008767"/>
    </source>
</evidence>
<keyword evidence="5" id="KW-0804">Transcription</keyword>
<feature type="domain" description="Transcription factor TFIID subunit 8 C-terminal" evidence="8">
    <location>
        <begin position="237"/>
        <end position="277"/>
    </location>
</feature>
<accession>A0A139AA48</accession>
<feature type="compositionally biased region" description="Basic and acidic residues" evidence="7">
    <location>
        <begin position="552"/>
        <end position="563"/>
    </location>
</feature>
<comment type="subcellular location">
    <subcellularLocation>
        <location evidence="1">Nucleus</location>
    </subcellularLocation>
</comment>
<dbReference type="Gene3D" id="1.10.20.10">
    <property type="entry name" value="Histone, subunit A"/>
    <property type="match status" value="1"/>
</dbReference>
<comment type="similarity">
    <text evidence="2">Belongs to the TAF8 family.</text>
</comment>
<evidence type="ECO:0000256" key="5">
    <source>
        <dbReference type="ARBA" id="ARBA00023163"/>
    </source>
</evidence>
<keyword evidence="6" id="KW-0539">Nucleus</keyword>
<evidence type="ECO:0000256" key="7">
    <source>
        <dbReference type="SAM" id="MobiDB-lite"/>
    </source>
</evidence>
<feature type="region of interest" description="Disordered" evidence="7">
    <location>
        <begin position="535"/>
        <end position="563"/>
    </location>
</feature>
<dbReference type="InterPro" id="IPR037818">
    <property type="entry name" value="TAF8"/>
</dbReference>
<dbReference type="GO" id="GO:0005669">
    <property type="term" value="C:transcription factor TFIID complex"/>
    <property type="evidence" value="ECO:0007669"/>
    <property type="project" value="InterPro"/>
</dbReference>
<reference evidence="9 10" key="1">
    <citation type="journal article" date="2015" name="Genome Biol. Evol.">
        <title>Phylogenomic analyses indicate that early fungi evolved digesting cell walls of algal ancestors of land plants.</title>
        <authorList>
            <person name="Chang Y."/>
            <person name="Wang S."/>
            <person name="Sekimoto S."/>
            <person name="Aerts A.L."/>
            <person name="Choi C."/>
            <person name="Clum A."/>
            <person name="LaButti K.M."/>
            <person name="Lindquist E.A."/>
            <person name="Yee Ngan C."/>
            <person name="Ohm R.A."/>
            <person name="Salamov A.A."/>
            <person name="Grigoriev I.V."/>
            <person name="Spatafora J.W."/>
            <person name="Berbee M.L."/>
        </authorList>
    </citation>
    <scope>NUCLEOTIDE SEQUENCE [LARGE SCALE GENOMIC DNA]</scope>
    <source>
        <strain evidence="9 10">JEL478</strain>
    </source>
</reference>
<evidence type="ECO:0000259" key="8">
    <source>
        <dbReference type="Pfam" id="PF10406"/>
    </source>
</evidence>
<feature type="compositionally biased region" description="Basic and acidic residues" evidence="7">
    <location>
        <begin position="485"/>
        <end position="498"/>
    </location>
</feature>
<feature type="region of interest" description="Disordered" evidence="7">
    <location>
        <begin position="1"/>
        <end position="64"/>
    </location>
</feature>
<proteinExistence type="inferred from homology"/>
<feature type="compositionally biased region" description="Basic and acidic residues" evidence="7">
    <location>
        <begin position="334"/>
        <end position="374"/>
    </location>
</feature>
<dbReference type="InterPro" id="IPR019473">
    <property type="entry name" value="TFIID_su8_C"/>
</dbReference>
<feature type="compositionally biased region" description="Basic and acidic residues" evidence="7">
    <location>
        <begin position="401"/>
        <end position="413"/>
    </location>
</feature>
<dbReference type="Pfam" id="PF10406">
    <property type="entry name" value="TAF8_C"/>
    <property type="match status" value="1"/>
</dbReference>
<dbReference type="PANTHER" id="PTHR46469">
    <property type="entry name" value="TRANSCRIPTION INITIATION FACTOR TFIID SUBUNIT 8"/>
    <property type="match status" value="1"/>
</dbReference>
<feature type="compositionally biased region" description="Low complexity" evidence="7">
    <location>
        <begin position="45"/>
        <end position="60"/>
    </location>
</feature>
<feature type="compositionally biased region" description="Basic and acidic residues" evidence="7">
    <location>
        <begin position="424"/>
        <end position="434"/>
    </location>
</feature>
<protein>
    <recommendedName>
        <fullName evidence="3">Transcription initiation factor TFIID subunit 8</fullName>
    </recommendedName>
</protein>
<dbReference type="PANTHER" id="PTHR46469:SF1">
    <property type="entry name" value="TRANSCRIPTION INITIATION FACTOR TFIID SUBUNIT 8"/>
    <property type="match status" value="1"/>
</dbReference>
<organism evidence="9 10">
    <name type="scientific">Gonapodya prolifera (strain JEL478)</name>
    <name type="common">Monoblepharis prolifera</name>
    <dbReference type="NCBI Taxonomy" id="1344416"/>
    <lineage>
        <taxon>Eukaryota</taxon>
        <taxon>Fungi</taxon>
        <taxon>Fungi incertae sedis</taxon>
        <taxon>Chytridiomycota</taxon>
        <taxon>Chytridiomycota incertae sedis</taxon>
        <taxon>Monoblepharidomycetes</taxon>
        <taxon>Monoblepharidales</taxon>
        <taxon>Gonapodyaceae</taxon>
        <taxon>Gonapodya</taxon>
    </lineage>
</organism>
<dbReference type="Proteomes" id="UP000070544">
    <property type="component" value="Unassembled WGS sequence"/>
</dbReference>
<evidence type="ECO:0000256" key="1">
    <source>
        <dbReference type="ARBA" id="ARBA00004123"/>
    </source>
</evidence>
<gene>
    <name evidence="9" type="ORF">M427DRAFT_365001</name>
</gene>
<keyword evidence="10" id="KW-1185">Reference proteome</keyword>
<dbReference type="InterPro" id="IPR009072">
    <property type="entry name" value="Histone-fold"/>
</dbReference>
<evidence type="ECO:0000256" key="4">
    <source>
        <dbReference type="ARBA" id="ARBA00023015"/>
    </source>
</evidence>
<feature type="region of interest" description="Disordered" evidence="7">
    <location>
        <begin position="334"/>
        <end position="442"/>
    </location>
</feature>